<name>A0A8J8MU68_9RHOB</name>
<dbReference type="GO" id="GO:0005524">
    <property type="term" value="F:ATP binding"/>
    <property type="evidence" value="ECO:0007669"/>
    <property type="project" value="UniProtKB-KW"/>
</dbReference>
<evidence type="ECO:0000313" key="11">
    <source>
        <dbReference type="EMBL" id="QUS36812.1"/>
    </source>
</evidence>
<dbReference type="Gene3D" id="3.90.550.10">
    <property type="entry name" value="Spore Coat Polysaccharide Biosynthesis Protein SpsA, Chain A"/>
    <property type="match status" value="1"/>
</dbReference>
<dbReference type="PANTHER" id="PTHR43523">
    <property type="entry name" value="GLUCOSE-1-PHOSPHATE ADENYLYLTRANSFERASE-RELATED"/>
    <property type="match status" value="1"/>
</dbReference>
<evidence type="ECO:0000256" key="6">
    <source>
        <dbReference type="ARBA" id="ARBA00022840"/>
    </source>
</evidence>
<gene>
    <name evidence="11" type="ORF">GR316_11375</name>
</gene>
<feature type="domain" description="Glucose-1-phosphate adenylyltransferase/Bifunctional protein GlmU-like C-terminal hexapeptide" evidence="10">
    <location>
        <begin position="321"/>
        <end position="380"/>
    </location>
</feature>
<evidence type="ECO:0000256" key="7">
    <source>
        <dbReference type="ARBA" id="ARBA00023056"/>
    </source>
</evidence>
<dbReference type="PROSITE" id="PS00810">
    <property type="entry name" value="ADP_GLC_PYROPHOSPH_3"/>
    <property type="match status" value="1"/>
</dbReference>
<evidence type="ECO:0000313" key="12">
    <source>
        <dbReference type="Proteomes" id="UP000679284"/>
    </source>
</evidence>
<dbReference type="Gene3D" id="2.160.10.10">
    <property type="entry name" value="Hexapeptide repeat proteins"/>
    <property type="match status" value="1"/>
</dbReference>
<keyword evidence="2" id="KW-0321">Glycogen metabolism</keyword>
<keyword evidence="3 11" id="KW-0808">Transferase</keyword>
<dbReference type="InterPro" id="IPR011831">
    <property type="entry name" value="ADP-Glc_PPase"/>
</dbReference>
<feature type="domain" description="Nucleotidyl transferase" evidence="9">
    <location>
        <begin position="14"/>
        <end position="269"/>
    </location>
</feature>
<dbReference type="Pfam" id="PF24894">
    <property type="entry name" value="Hexapep_GlmU"/>
    <property type="match status" value="1"/>
</dbReference>
<dbReference type="PANTHER" id="PTHR43523:SF2">
    <property type="entry name" value="GLUCOSE-1-PHOSPHATE ADENYLYLTRANSFERASE"/>
    <property type="match status" value="1"/>
</dbReference>
<dbReference type="EMBL" id="CP047289">
    <property type="protein sequence ID" value="QUS36812.1"/>
    <property type="molecule type" value="Genomic_DNA"/>
</dbReference>
<evidence type="ECO:0000256" key="2">
    <source>
        <dbReference type="ARBA" id="ARBA00022600"/>
    </source>
</evidence>
<reference evidence="11" key="1">
    <citation type="submission" date="2020-01" db="EMBL/GenBank/DDBJ databases">
        <authorList>
            <person name="Yang Y."/>
            <person name="Kwon Y.M."/>
        </authorList>
    </citation>
    <scope>NUCLEOTIDE SEQUENCE</scope>
    <source>
        <strain evidence="11">PG104</strain>
    </source>
</reference>
<keyword evidence="6" id="KW-0067">ATP-binding</keyword>
<keyword evidence="7" id="KW-0320">Glycogen biosynthesis</keyword>
<proteinExistence type="inferred from homology"/>
<dbReference type="SUPFAM" id="SSF53448">
    <property type="entry name" value="Nucleotide-diphospho-sugar transferases"/>
    <property type="match status" value="1"/>
</dbReference>
<dbReference type="InterPro" id="IPR005836">
    <property type="entry name" value="ADP_Glu_pyroP_CS"/>
</dbReference>
<comment type="similarity">
    <text evidence="1">Belongs to the bacterial/plant glucose-1-phosphate adenylyltransferase family.</text>
</comment>
<sequence length="406" mass="44001">MSTTATLDLSRTLGVLLAGGQGSRLYDLTQHECKPALAFGDNRRIVDFTIAGSVRAGLRNLLVGTQYCPGTLNMHMRHRWGNAFDRMILRHGPTVTGDEQGYAGTAAVLAANMAEIDASGAEEVVVLAGDHVYDMDLTAMIADHRMMGADVTVAVDAVPLRDASSFGVMGTDADGRIRMFVEKPLDPPHMPGDPSRALASMGIYVFRWSWLRPVLLEDMTNPRSGHDFGKDILPRAVMAGHAFAHTRPVDAEGRAPYWRDVGTLDAFRQTWIDLRDGLVRCRRPEDVTARRDLDPGHDGFTGHMLRAGGIALSPPLSGARRWTLLDETVVMPGARVEPGAHLTRAIVAPGTVIPCDLTVGEDAAEDARWFRVTAGGTTLVTQAMLDRRASKRIPVHASSAITLGRI</sequence>
<dbReference type="Pfam" id="PF00483">
    <property type="entry name" value="NTP_transferase"/>
    <property type="match status" value="1"/>
</dbReference>
<organism evidence="11 12">
    <name type="scientific">Falsirhodobacter algicola</name>
    <dbReference type="NCBI Taxonomy" id="2692330"/>
    <lineage>
        <taxon>Bacteria</taxon>
        <taxon>Pseudomonadati</taxon>
        <taxon>Pseudomonadota</taxon>
        <taxon>Alphaproteobacteria</taxon>
        <taxon>Rhodobacterales</taxon>
        <taxon>Paracoccaceae</taxon>
        <taxon>Falsirhodobacter</taxon>
    </lineage>
</organism>
<dbReference type="Proteomes" id="UP000679284">
    <property type="component" value="Chromosome"/>
</dbReference>
<evidence type="ECO:0000259" key="10">
    <source>
        <dbReference type="Pfam" id="PF24894"/>
    </source>
</evidence>
<dbReference type="GO" id="GO:0008878">
    <property type="term" value="F:glucose-1-phosphate adenylyltransferase activity"/>
    <property type="evidence" value="ECO:0007669"/>
    <property type="project" value="InterPro"/>
</dbReference>
<evidence type="ECO:0000259" key="9">
    <source>
        <dbReference type="Pfam" id="PF00483"/>
    </source>
</evidence>
<evidence type="ECO:0000256" key="5">
    <source>
        <dbReference type="ARBA" id="ARBA00022741"/>
    </source>
</evidence>
<dbReference type="RefSeq" id="WP_211784032.1">
    <property type="nucleotide sequence ID" value="NZ_CP047289.1"/>
</dbReference>
<dbReference type="GO" id="GO:0005978">
    <property type="term" value="P:glycogen biosynthetic process"/>
    <property type="evidence" value="ECO:0007669"/>
    <property type="project" value="UniProtKB-KW"/>
</dbReference>
<dbReference type="AlphaFoldDB" id="A0A8J8MU68"/>
<dbReference type="InterPro" id="IPR005835">
    <property type="entry name" value="NTP_transferase_dom"/>
</dbReference>
<keyword evidence="5" id="KW-0547">Nucleotide-binding</keyword>
<evidence type="ECO:0000256" key="4">
    <source>
        <dbReference type="ARBA" id="ARBA00022695"/>
    </source>
</evidence>
<keyword evidence="12" id="KW-1185">Reference proteome</keyword>
<keyword evidence="4" id="KW-0548">Nucleotidyltransferase</keyword>
<evidence type="ECO:0000256" key="8">
    <source>
        <dbReference type="ARBA" id="ARBA00023277"/>
    </source>
</evidence>
<evidence type="ECO:0000256" key="3">
    <source>
        <dbReference type="ARBA" id="ARBA00022679"/>
    </source>
</evidence>
<dbReference type="InterPro" id="IPR029044">
    <property type="entry name" value="Nucleotide-diphossugar_trans"/>
</dbReference>
<accession>A0A8J8MU68</accession>
<dbReference type="InterPro" id="IPR056818">
    <property type="entry name" value="GlmU/GlgC-like_hexapep"/>
</dbReference>
<evidence type="ECO:0000256" key="1">
    <source>
        <dbReference type="ARBA" id="ARBA00010443"/>
    </source>
</evidence>
<keyword evidence="8" id="KW-0119">Carbohydrate metabolism</keyword>
<protein>
    <submittedName>
        <fullName evidence="11">NTP transferase domain-containing protein</fullName>
    </submittedName>
</protein>
<dbReference type="KEGG" id="fap:GR316_11375"/>